<keyword evidence="4" id="KW-1185">Reference proteome</keyword>
<dbReference type="STRING" id="1365950.SAMN05428963_104256"/>
<sequence>MRSLIKDESGQFAVITALMMVPLVGLTGLSVDYARSTNMVDYMQNRSDAAALAMAIQGPTGTDRSAVNFLVSDVKNRLEADGQLRNVSIEASWTSDVDYTVKVAADIPTTLSRIVPGIGNDMGLSVIAVARFKDITTTWKPPEMAMLDPEAGDYNRIYAYCFNPAQKNDPVTHGRSQEVPIADNGGTTYDTKNFPQCPQGVVSYRLYNVRSARTNPSKWDDARATHYNHYTDTVFNSQMGKNIDNSMDSQAERYDYSDSGKEALELMETVLCDNLSECKPRSQGGVIPSGKRRTPQKNKKACAAGKFMYYGWEDRRPSVSSDGSDRDFDDIRLIIECPTVIISGEKNVRLIR</sequence>
<proteinExistence type="predicted"/>
<evidence type="ECO:0000313" key="4">
    <source>
        <dbReference type="Proteomes" id="UP000190135"/>
    </source>
</evidence>
<feature type="transmembrane region" description="Helical" evidence="1">
    <location>
        <begin position="12"/>
        <end position="31"/>
    </location>
</feature>
<dbReference type="InterPro" id="IPR028087">
    <property type="entry name" value="Tad_N"/>
</dbReference>
<dbReference type="RefSeq" id="WP_078707777.1">
    <property type="nucleotide sequence ID" value="NZ_FUXL01000004.1"/>
</dbReference>
<gene>
    <name evidence="3" type="ORF">SAMN05428963_104256</name>
</gene>
<keyword evidence="1" id="KW-0472">Membrane</keyword>
<name>A0A1T4PYU5_9HYPH</name>
<dbReference type="OrthoDB" id="7624353at2"/>
<feature type="domain" description="Putative Flp pilus-assembly TadG-like N-terminal" evidence="2">
    <location>
        <begin position="10"/>
        <end position="53"/>
    </location>
</feature>
<accession>A0A1T4PYU5</accession>
<organism evidence="3 4">
    <name type="scientific">Consotaella salsifontis</name>
    <dbReference type="NCBI Taxonomy" id="1365950"/>
    <lineage>
        <taxon>Bacteria</taxon>
        <taxon>Pseudomonadati</taxon>
        <taxon>Pseudomonadota</taxon>
        <taxon>Alphaproteobacteria</taxon>
        <taxon>Hyphomicrobiales</taxon>
        <taxon>Aurantimonadaceae</taxon>
        <taxon>Consotaella</taxon>
    </lineage>
</organism>
<keyword evidence="1" id="KW-0812">Transmembrane</keyword>
<evidence type="ECO:0000259" key="2">
    <source>
        <dbReference type="Pfam" id="PF13400"/>
    </source>
</evidence>
<evidence type="ECO:0000256" key="1">
    <source>
        <dbReference type="SAM" id="Phobius"/>
    </source>
</evidence>
<dbReference type="EMBL" id="FUXL01000004">
    <property type="protein sequence ID" value="SJZ96712.1"/>
    <property type="molecule type" value="Genomic_DNA"/>
</dbReference>
<protein>
    <submittedName>
        <fullName evidence="3">Flp pilus assembly protein TadG</fullName>
    </submittedName>
</protein>
<reference evidence="3 4" key="1">
    <citation type="submission" date="2017-02" db="EMBL/GenBank/DDBJ databases">
        <authorList>
            <person name="Peterson S.W."/>
        </authorList>
    </citation>
    <scope>NUCLEOTIDE SEQUENCE [LARGE SCALE GENOMIC DNA]</scope>
    <source>
        <strain evidence="3 4">USBA 369</strain>
    </source>
</reference>
<dbReference type="Proteomes" id="UP000190135">
    <property type="component" value="Unassembled WGS sequence"/>
</dbReference>
<keyword evidence="1" id="KW-1133">Transmembrane helix</keyword>
<evidence type="ECO:0000313" key="3">
    <source>
        <dbReference type="EMBL" id="SJZ96712.1"/>
    </source>
</evidence>
<dbReference type="Pfam" id="PF13400">
    <property type="entry name" value="Tad"/>
    <property type="match status" value="1"/>
</dbReference>
<dbReference type="AlphaFoldDB" id="A0A1T4PYU5"/>